<dbReference type="AlphaFoldDB" id="A0A8J7KV60"/>
<reference evidence="15" key="1">
    <citation type="submission" date="2020-11" db="EMBL/GenBank/DDBJ databases">
        <title>Sequencing the genomes of 1000 actinobacteria strains.</title>
        <authorList>
            <person name="Klenk H.-P."/>
        </authorList>
    </citation>
    <scope>NUCLEOTIDE SEQUENCE</scope>
    <source>
        <strain evidence="15">DSM 45356</strain>
    </source>
</reference>
<dbReference type="EMBL" id="JADOUF010000001">
    <property type="protein sequence ID" value="MBG6134882.1"/>
    <property type="molecule type" value="Genomic_DNA"/>
</dbReference>
<evidence type="ECO:0000259" key="14">
    <source>
        <dbReference type="Pfam" id="PF00520"/>
    </source>
</evidence>
<dbReference type="InterPro" id="IPR050599">
    <property type="entry name" value="VDCC_alpha-1_subunit"/>
</dbReference>
<keyword evidence="5" id="KW-0851">Voltage-gated channel</keyword>
<dbReference type="RefSeq" id="WP_231398674.1">
    <property type="nucleotide sequence ID" value="NZ_BONS01000004.1"/>
</dbReference>
<organism evidence="15 16">
    <name type="scientific">Longispora fulva</name>
    <dbReference type="NCBI Taxonomy" id="619741"/>
    <lineage>
        <taxon>Bacteria</taxon>
        <taxon>Bacillati</taxon>
        <taxon>Actinomycetota</taxon>
        <taxon>Actinomycetes</taxon>
        <taxon>Micromonosporales</taxon>
        <taxon>Micromonosporaceae</taxon>
        <taxon>Longispora</taxon>
    </lineage>
</organism>
<feature type="transmembrane region" description="Helical" evidence="13">
    <location>
        <begin position="83"/>
        <end position="100"/>
    </location>
</feature>
<feature type="transmembrane region" description="Helical" evidence="13">
    <location>
        <begin position="205"/>
        <end position="226"/>
    </location>
</feature>
<evidence type="ECO:0000313" key="15">
    <source>
        <dbReference type="EMBL" id="MBG6134882.1"/>
    </source>
</evidence>
<keyword evidence="8 13" id="KW-0472">Membrane</keyword>
<dbReference type="SUPFAM" id="SSF81324">
    <property type="entry name" value="Voltage-gated potassium channels"/>
    <property type="match status" value="1"/>
</dbReference>
<dbReference type="Pfam" id="PF00520">
    <property type="entry name" value="Ion_trans"/>
    <property type="match status" value="1"/>
</dbReference>
<evidence type="ECO:0000313" key="16">
    <source>
        <dbReference type="Proteomes" id="UP000622552"/>
    </source>
</evidence>
<dbReference type="InterPro" id="IPR027359">
    <property type="entry name" value="Volt_channel_dom_sf"/>
</dbReference>
<evidence type="ECO:0000256" key="7">
    <source>
        <dbReference type="ARBA" id="ARBA00023065"/>
    </source>
</evidence>
<keyword evidence="9" id="KW-0325">Glycoprotein</keyword>
<dbReference type="GO" id="GO:0098703">
    <property type="term" value="P:calcium ion import across plasma membrane"/>
    <property type="evidence" value="ECO:0007669"/>
    <property type="project" value="TreeGrafter"/>
</dbReference>
<dbReference type="Gene3D" id="1.10.287.70">
    <property type="match status" value="1"/>
</dbReference>
<keyword evidence="16" id="KW-1185">Reference proteome</keyword>
<evidence type="ECO:0000256" key="1">
    <source>
        <dbReference type="ARBA" id="ARBA00004141"/>
    </source>
</evidence>
<dbReference type="Proteomes" id="UP000622552">
    <property type="component" value="Unassembled WGS sequence"/>
</dbReference>
<evidence type="ECO:0000256" key="6">
    <source>
        <dbReference type="ARBA" id="ARBA00022989"/>
    </source>
</evidence>
<feature type="region of interest" description="Disordered" evidence="12">
    <location>
        <begin position="239"/>
        <end position="260"/>
    </location>
</feature>
<evidence type="ECO:0000256" key="3">
    <source>
        <dbReference type="ARBA" id="ARBA00022692"/>
    </source>
</evidence>
<keyword evidence="3 13" id="KW-0812">Transmembrane</keyword>
<feature type="domain" description="Ion transport" evidence="14">
    <location>
        <begin position="17"/>
        <end position="233"/>
    </location>
</feature>
<dbReference type="Gene3D" id="1.20.120.350">
    <property type="entry name" value="Voltage-gated potassium channels. Chain C"/>
    <property type="match status" value="1"/>
</dbReference>
<proteinExistence type="predicted"/>
<feature type="compositionally biased region" description="Pro residues" evidence="12">
    <location>
        <begin position="243"/>
        <end position="260"/>
    </location>
</feature>
<dbReference type="GO" id="GO:0005891">
    <property type="term" value="C:voltage-gated calcium channel complex"/>
    <property type="evidence" value="ECO:0007669"/>
    <property type="project" value="TreeGrafter"/>
</dbReference>
<sequence length="295" mass="32215">MLIRRIVAVCAQAVEAPWFHTVSAAVIVLNAIVLAVETYQTAVAAAGPVLEVLDTACLTFFVLELLIRFVACGGRPRDFFSNPWNVFDLVVVLLAFTPGIRENATLLRLARLARVLRVIRIFPTMRILARAVWRSLPGAASLFVLGMIMLFLYGMLGWMLFGDRLPEQYGSIGRAVLTLFFLMVFDNLTDTVRAGMAVHPWTVLYFVSFVLLAGFLMVNILLGVVLNSLDEARTIELAESEDPAPPAQAPAPAPVSAPGPPLLADRLAALRISITEIEAELAVAEAERELDRADA</sequence>
<feature type="coiled-coil region" evidence="11">
    <location>
        <begin position="267"/>
        <end position="294"/>
    </location>
</feature>
<dbReference type="PANTHER" id="PTHR45628:SF7">
    <property type="entry name" value="VOLTAGE-DEPENDENT CALCIUM CHANNEL TYPE A SUBUNIT ALPHA-1"/>
    <property type="match status" value="1"/>
</dbReference>
<feature type="transmembrane region" description="Helical" evidence="13">
    <location>
        <begin position="48"/>
        <end position="71"/>
    </location>
</feature>
<protein>
    <submittedName>
        <fullName evidence="15">Voltage-gated sodium channel</fullName>
    </submittedName>
</protein>
<keyword evidence="2" id="KW-0813">Transport</keyword>
<evidence type="ECO:0000256" key="11">
    <source>
        <dbReference type="SAM" id="Coils"/>
    </source>
</evidence>
<keyword evidence="6 13" id="KW-1133">Transmembrane helix</keyword>
<evidence type="ECO:0000256" key="5">
    <source>
        <dbReference type="ARBA" id="ARBA00022882"/>
    </source>
</evidence>
<comment type="subcellular location">
    <subcellularLocation>
        <location evidence="1">Membrane</location>
        <topology evidence="1">Multi-pass membrane protein</topology>
    </subcellularLocation>
</comment>
<evidence type="ECO:0000256" key="12">
    <source>
        <dbReference type="SAM" id="MobiDB-lite"/>
    </source>
</evidence>
<evidence type="ECO:0000256" key="4">
    <source>
        <dbReference type="ARBA" id="ARBA00022837"/>
    </source>
</evidence>
<name>A0A8J7KV60_9ACTN</name>
<accession>A0A8J7KV60</accession>
<keyword evidence="7" id="KW-0406">Ion transport</keyword>
<gene>
    <name evidence="15" type="ORF">IW245_001076</name>
</gene>
<dbReference type="GO" id="GO:0008331">
    <property type="term" value="F:high voltage-gated calcium channel activity"/>
    <property type="evidence" value="ECO:0007669"/>
    <property type="project" value="TreeGrafter"/>
</dbReference>
<feature type="transmembrane region" description="Helical" evidence="13">
    <location>
        <begin position="139"/>
        <end position="161"/>
    </location>
</feature>
<evidence type="ECO:0000256" key="10">
    <source>
        <dbReference type="ARBA" id="ARBA00023303"/>
    </source>
</evidence>
<keyword evidence="10 15" id="KW-0407">Ion channel</keyword>
<evidence type="ECO:0000256" key="2">
    <source>
        <dbReference type="ARBA" id="ARBA00022448"/>
    </source>
</evidence>
<comment type="caution">
    <text evidence="15">The sequence shown here is derived from an EMBL/GenBank/DDBJ whole genome shotgun (WGS) entry which is preliminary data.</text>
</comment>
<dbReference type="InterPro" id="IPR005821">
    <property type="entry name" value="Ion_trans_dom"/>
</dbReference>
<evidence type="ECO:0000256" key="8">
    <source>
        <dbReference type="ARBA" id="ARBA00023136"/>
    </source>
</evidence>
<keyword evidence="11" id="KW-0175">Coiled coil</keyword>
<feature type="transmembrane region" description="Helical" evidence="13">
    <location>
        <begin position="168"/>
        <end position="185"/>
    </location>
</feature>
<evidence type="ECO:0000256" key="9">
    <source>
        <dbReference type="ARBA" id="ARBA00023180"/>
    </source>
</evidence>
<keyword evidence="4" id="KW-0106">Calcium</keyword>
<dbReference type="PANTHER" id="PTHR45628">
    <property type="entry name" value="VOLTAGE-DEPENDENT CALCIUM CHANNEL TYPE A SUBUNIT ALPHA-1"/>
    <property type="match status" value="1"/>
</dbReference>
<feature type="transmembrane region" description="Helical" evidence="13">
    <location>
        <begin position="18"/>
        <end position="36"/>
    </location>
</feature>
<dbReference type="PRINTS" id="PR00169">
    <property type="entry name" value="KCHANNEL"/>
</dbReference>
<evidence type="ECO:0000256" key="13">
    <source>
        <dbReference type="SAM" id="Phobius"/>
    </source>
</evidence>